<keyword evidence="1" id="KW-0732">Signal</keyword>
<accession>A0AAN6DMC7</accession>
<protein>
    <recommendedName>
        <fullName evidence="4">Secreted protein</fullName>
    </recommendedName>
</protein>
<feature type="chain" id="PRO_5042980470" description="Secreted protein" evidence="1">
    <location>
        <begin position="20"/>
        <end position="109"/>
    </location>
</feature>
<dbReference type="EMBL" id="MU404361">
    <property type="protein sequence ID" value="KAI1609104.1"/>
    <property type="molecule type" value="Genomic_DNA"/>
</dbReference>
<keyword evidence="3" id="KW-1185">Reference proteome</keyword>
<name>A0AAN6DMC7_9EURO</name>
<evidence type="ECO:0000256" key="1">
    <source>
        <dbReference type="SAM" id="SignalP"/>
    </source>
</evidence>
<reference evidence="2" key="1">
    <citation type="journal article" date="2022" name="bioRxiv">
        <title>Deciphering the potential niche of two novel black yeast fungi from a biological soil crust based on their genomes, phenotypes, and melanin regulation.</title>
        <authorList>
            <consortium name="DOE Joint Genome Institute"/>
            <person name="Carr E.C."/>
            <person name="Barton Q."/>
            <person name="Grambo S."/>
            <person name="Sullivan M."/>
            <person name="Renfro C.M."/>
            <person name="Kuo A."/>
            <person name="Pangilinan J."/>
            <person name="Lipzen A."/>
            <person name="Keymanesh K."/>
            <person name="Savage E."/>
            <person name="Barry K."/>
            <person name="Grigoriev I.V."/>
            <person name="Riekhof W.R."/>
            <person name="Harris S.S."/>
        </authorList>
    </citation>
    <scope>NUCLEOTIDE SEQUENCE</scope>
    <source>
        <strain evidence="2">JF 03-4F</strain>
    </source>
</reference>
<evidence type="ECO:0000313" key="3">
    <source>
        <dbReference type="Proteomes" id="UP001203852"/>
    </source>
</evidence>
<evidence type="ECO:0000313" key="2">
    <source>
        <dbReference type="EMBL" id="KAI1609104.1"/>
    </source>
</evidence>
<evidence type="ECO:0008006" key="4">
    <source>
        <dbReference type="Google" id="ProtNLM"/>
    </source>
</evidence>
<organism evidence="2 3">
    <name type="scientific">Exophiala viscosa</name>
    <dbReference type="NCBI Taxonomy" id="2486360"/>
    <lineage>
        <taxon>Eukaryota</taxon>
        <taxon>Fungi</taxon>
        <taxon>Dikarya</taxon>
        <taxon>Ascomycota</taxon>
        <taxon>Pezizomycotina</taxon>
        <taxon>Eurotiomycetes</taxon>
        <taxon>Chaetothyriomycetidae</taxon>
        <taxon>Chaetothyriales</taxon>
        <taxon>Herpotrichiellaceae</taxon>
        <taxon>Exophiala</taxon>
    </lineage>
</organism>
<feature type="signal peptide" evidence="1">
    <location>
        <begin position="1"/>
        <end position="19"/>
    </location>
</feature>
<proteinExistence type="predicted"/>
<comment type="caution">
    <text evidence="2">The sequence shown here is derived from an EMBL/GenBank/DDBJ whole genome shotgun (WGS) entry which is preliminary data.</text>
</comment>
<gene>
    <name evidence="2" type="ORF">EDD36DRAFT_84017</name>
</gene>
<sequence>MACFAKLMVSALEVCYAHSQEVVLESNQATSGFQTRGSQLQFCRDTHFVPKGWIEASSLRREGGRWALIRVHVDSRTPSLTVSSLGKNVDDLGWIKNRSWMRVRGIRQG</sequence>
<dbReference type="Proteomes" id="UP001203852">
    <property type="component" value="Unassembled WGS sequence"/>
</dbReference>
<dbReference type="AlphaFoldDB" id="A0AAN6DMC7"/>